<evidence type="ECO:0000313" key="2">
    <source>
        <dbReference type="Proteomes" id="UP000050430"/>
    </source>
</evidence>
<name>A0A0P6X267_9CHLR</name>
<reference evidence="1 2" key="1">
    <citation type="submission" date="2015-07" db="EMBL/GenBank/DDBJ databases">
        <title>Genome sequence of Leptolinea tardivitalis DSM 16556.</title>
        <authorList>
            <person name="Hemp J."/>
            <person name="Ward L.M."/>
            <person name="Pace L.A."/>
            <person name="Fischer W.W."/>
        </authorList>
    </citation>
    <scope>NUCLEOTIDE SEQUENCE [LARGE SCALE GENOMIC DNA]</scope>
    <source>
        <strain evidence="1 2">YMTK-2</strain>
    </source>
</reference>
<proteinExistence type="predicted"/>
<comment type="caution">
    <text evidence="1">The sequence shown here is derived from an EMBL/GenBank/DDBJ whole genome shotgun (WGS) entry which is preliminary data.</text>
</comment>
<dbReference type="Proteomes" id="UP000050430">
    <property type="component" value="Unassembled WGS sequence"/>
</dbReference>
<evidence type="ECO:0000313" key="1">
    <source>
        <dbReference type="EMBL" id="KPL73443.1"/>
    </source>
</evidence>
<dbReference type="EMBL" id="LGCK01000006">
    <property type="protein sequence ID" value="KPL73443.1"/>
    <property type="molecule type" value="Genomic_DNA"/>
</dbReference>
<accession>A0A0P6X267</accession>
<gene>
    <name evidence="1" type="ORF">ADM99_04410</name>
</gene>
<sequence>MDLSTKRICMTIIQIYMIRTNPVINGSIWKSCAGYNHLMKRIQPVLIFLVLLTACSPTQGLIPSVAPSFAESKATLTPIPLPTPTDTPLPTLDPSTLPTSCLDTSMANEIVEGWLQREGFPTLKAAWEKFKEDYGETSLTSSTTDYNDEFAHAVTWQKMLLVGEYPFQIKLSDRPGIGHCSVLIYQGGIGPEVSLGITDAALGGEWSGYASGMVTTEEGTRAYLADRIGKAVTVRYMVSQNPQDVGFSRPGFFSPIMQRLWQGSYYTRIPTEINLLKGLVGQPRGPSIREMMNVAGTLEGYGVFLEYIVDFIP</sequence>
<organism evidence="1 2">
    <name type="scientific">Leptolinea tardivitalis</name>
    <dbReference type="NCBI Taxonomy" id="229920"/>
    <lineage>
        <taxon>Bacteria</taxon>
        <taxon>Bacillati</taxon>
        <taxon>Chloroflexota</taxon>
        <taxon>Anaerolineae</taxon>
        <taxon>Anaerolineales</taxon>
        <taxon>Anaerolineaceae</taxon>
        <taxon>Leptolinea</taxon>
    </lineage>
</organism>
<dbReference type="AlphaFoldDB" id="A0A0P6X267"/>
<keyword evidence="2" id="KW-1185">Reference proteome</keyword>
<dbReference type="STRING" id="229920.ADM99_04410"/>
<protein>
    <submittedName>
        <fullName evidence="1">Uncharacterized protein</fullName>
    </submittedName>
</protein>